<dbReference type="Proteomes" id="UP000050741">
    <property type="component" value="Unassembled WGS sequence"/>
</dbReference>
<feature type="coiled-coil region" evidence="1">
    <location>
        <begin position="229"/>
        <end position="329"/>
    </location>
</feature>
<reference evidence="4" key="2">
    <citation type="submission" date="2014-05" db="EMBL/GenBank/DDBJ databases">
        <title>The genome and life-stage specific transcriptomes of Globodera pallida elucidate key aspects of plant parasitism by a cyst nematode.</title>
        <authorList>
            <person name="Cotton J.A."/>
            <person name="Lilley C.J."/>
            <person name="Jones L.M."/>
            <person name="Kikuchi T."/>
            <person name="Reid A.J."/>
            <person name="Thorpe P."/>
            <person name="Tsai I.J."/>
            <person name="Beasley H."/>
            <person name="Blok V."/>
            <person name="Cock P.J.A."/>
            <person name="Van den Akker S.E."/>
            <person name="Holroyd N."/>
            <person name="Hunt M."/>
            <person name="Mantelin S."/>
            <person name="Naghra H."/>
            <person name="Pain A."/>
            <person name="Palomares-Rius J.E."/>
            <person name="Zarowiecki M."/>
            <person name="Berriman M."/>
            <person name="Jones J.T."/>
            <person name="Urwin P.E."/>
        </authorList>
    </citation>
    <scope>NUCLEOTIDE SEQUENCE [LARGE SCALE GENOMIC DNA]</scope>
    <source>
        <strain evidence="4">Lindley</strain>
    </source>
</reference>
<dbReference type="SUPFAM" id="SSF49899">
    <property type="entry name" value="Concanavalin A-like lectins/glucanases"/>
    <property type="match status" value="1"/>
</dbReference>
<evidence type="ECO:0000313" key="5">
    <source>
        <dbReference type="WBParaSite" id="GPLIN_000509600"/>
    </source>
</evidence>
<proteinExistence type="predicted"/>
<dbReference type="CDD" id="cd12885">
    <property type="entry name" value="SPRY_RanBP_like"/>
    <property type="match status" value="1"/>
</dbReference>
<feature type="domain" description="B30.2/SPRY" evidence="3">
    <location>
        <begin position="326"/>
        <end position="477"/>
    </location>
</feature>
<evidence type="ECO:0000259" key="3">
    <source>
        <dbReference type="PROSITE" id="PS50188"/>
    </source>
</evidence>
<reference evidence="4" key="1">
    <citation type="submission" date="2013-12" db="EMBL/GenBank/DDBJ databases">
        <authorList>
            <person name="Aslett M."/>
        </authorList>
    </citation>
    <scope>NUCLEOTIDE SEQUENCE [LARGE SCALE GENOMIC DNA]</scope>
    <source>
        <strain evidence="4">Lindley</strain>
    </source>
</reference>
<evidence type="ECO:0000256" key="1">
    <source>
        <dbReference type="SAM" id="Coils"/>
    </source>
</evidence>
<dbReference type="WBParaSite" id="GPLIN_000509600">
    <property type="protein sequence ID" value="GPLIN_000509600"/>
    <property type="gene ID" value="GPLIN_000509600"/>
</dbReference>
<dbReference type="InterPro" id="IPR043136">
    <property type="entry name" value="B30.2/SPRY_sf"/>
</dbReference>
<name>A0A183BWV7_GLOPA</name>
<dbReference type="InterPro" id="IPR044736">
    <property type="entry name" value="Gid1/RanBPM/SPLA_SPRY"/>
</dbReference>
<evidence type="ECO:0000313" key="4">
    <source>
        <dbReference type="Proteomes" id="UP000050741"/>
    </source>
</evidence>
<keyword evidence="1" id="KW-0175">Coiled coil</keyword>
<dbReference type="InterPro" id="IPR013320">
    <property type="entry name" value="ConA-like_dom_sf"/>
</dbReference>
<dbReference type="AlphaFoldDB" id="A0A183BWV7"/>
<dbReference type="Gene3D" id="2.60.120.920">
    <property type="match status" value="1"/>
</dbReference>
<feature type="compositionally biased region" description="Polar residues" evidence="2">
    <location>
        <begin position="41"/>
        <end position="55"/>
    </location>
</feature>
<protein>
    <submittedName>
        <fullName evidence="5">B30.2/SPRY domain-containing protein</fullName>
    </submittedName>
</protein>
<evidence type="ECO:0000256" key="2">
    <source>
        <dbReference type="SAM" id="MobiDB-lite"/>
    </source>
</evidence>
<dbReference type="InterPro" id="IPR001870">
    <property type="entry name" value="B30.2/SPRY"/>
</dbReference>
<keyword evidence="4" id="KW-1185">Reference proteome</keyword>
<accession>A0A183BWV7</accession>
<dbReference type="Pfam" id="PF00622">
    <property type="entry name" value="SPRY"/>
    <property type="match status" value="1"/>
</dbReference>
<organism evidence="4 5">
    <name type="scientific">Globodera pallida</name>
    <name type="common">Potato cyst nematode worm</name>
    <name type="synonym">Heterodera pallida</name>
    <dbReference type="NCBI Taxonomy" id="36090"/>
    <lineage>
        <taxon>Eukaryota</taxon>
        <taxon>Metazoa</taxon>
        <taxon>Ecdysozoa</taxon>
        <taxon>Nematoda</taxon>
        <taxon>Chromadorea</taxon>
        <taxon>Rhabditida</taxon>
        <taxon>Tylenchina</taxon>
        <taxon>Tylenchomorpha</taxon>
        <taxon>Tylenchoidea</taxon>
        <taxon>Heteroderidae</taxon>
        <taxon>Heteroderinae</taxon>
        <taxon>Globodera</taxon>
    </lineage>
</organism>
<feature type="region of interest" description="Disordered" evidence="2">
    <location>
        <begin position="41"/>
        <end position="79"/>
    </location>
</feature>
<dbReference type="PROSITE" id="PS50188">
    <property type="entry name" value="B302_SPRY"/>
    <property type="match status" value="1"/>
</dbReference>
<sequence>MKSSPNTTDSHLTADTVHLWPIFAMPSAEFVDELAVLVQRQQTDSPSPTESSFDLVSTAGGDQLSEHRQPPTTNGQPTGRKKCLAVLQVQRVDKSATYCPSLRYEFFATEAEPLSASSGTEHGNPTFDLQVQIRERAFMPDTVFVDIDRQQCWAEPVQHLGEYKVLLHPKLDDDNASRIVGTRKIVPEKVGGERHLDEEEEFRDKIGRIENSVAWLQHGQVKCVCVEHFSLLREKIDALERKQKVKQKEHRAKIDEGMNQLKGELIAKLEEYQKQQQLNIDALTEAQKGNEAIVVAELEAQKVSNANKFAELEGHQKTQQQNISDLQQKTVAALGEALEEIVLTPQNRWDAAARHRGLTLSEPERLIVQHTGENFGGWRSVLAEESIPKGNSRIFYYEVKMFGKGNFLIGLATKRMPLDTPVGLYEGSYAYGSGGNFWGHAVGGCFYGMNGRPCIAGKPKLEEGDVVGCGVNLASRH</sequence>
<reference evidence="5" key="3">
    <citation type="submission" date="2016-06" db="UniProtKB">
        <authorList>
            <consortium name="WormBaseParasite"/>
        </authorList>
    </citation>
    <scope>IDENTIFICATION</scope>
</reference>
<dbReference type="InterPro" id="IPR003877">
    <property type="entry name" value="SPRY_dom"/>
</dbReference>